<dbReference type="HOGENOM" id="CLU_027686_1_1_0"/>
<dbReference type="PANTHER" id="PTHR21152">
    <property type="entry name" value="AMINOTRANSFERASE CLASS V"/>
    <property type="match status" value="1"/>
</dbReference>
<feature type="modified residue" description="N6-(pyridoxal phosphate)lysine" evidence="5">
    <location>
        <position position="197"/>
    </location>
</feature>
<dbReference type="KEGG" id="min:Minf_0603"/>
<evidence type="ECO:0000259" key="8">
    <source>
        <dbReference type="Pfam" id="PF00266"/>
    </source>
</evidence>
<evidence type="ECO:0000256" key="5">
    <source>
        <dbReference type="PIRSR" id="PIRSR000524-50"/>
    </source>
</evidence>
<keyword evidence="9" id="KW-0670">Pyruvate</keyword>
<dbReference type="Gene3D" id="3.90.1150.10">
    <property type="entry name" value="Aspartate Aminotransferase, domain 1"/>
    <property type="match status" value="1"/>
</dbReference>
<dbReference type="InterPro" id="IPR015421">
    <property type="entry name" value="PyrdxlP-dep_Trfase_major"/>
</dbReference>
<name>B3E000_METI4</name>
<keyword evidence="3 5" id="KW-0663">Pyridoxal phosphate</keyword>
<dbReference type="InterPro" id="IPR020578">
    <property type="entry name" value="Aminotrans_V_PyrdxlP_BS"/>
</dbReference>
<proteinExistence type="inferred from homology"/>
<evidence type="ECO:0000313" key="9">
    <source>
        <dbReference type="EMBL" id="ACD82661.1"/>
    </source>
</evidence>
<dbReference type="STRING" id="481448.Minf_0603"/>
<dbReference type="EMBL" id="CP000975">
    <property type="protein sequence ID" value="ACD82661.1"/>
    <property type="molecule type" value="Genomic_DNA"/>
</dbReference>
<evidence type="ECO:0000313" key="10">
    <source>
        <dbReference type="Proteomes" id="UP000009149"/>
    </source>
</evidence>
<evidence type="ECO:0000256" key="2">
    <source>
        <dbReference type="ARBA" id="ARBA00009236"/>
    </source>
</evidence>
<dbReference type="InterPro" id="IPR024169">
    <property type="entry name" value="SP_NH2Trfase/AEP_transaminase"/>
</dbReference>
<feature type="domain" description="Aminotransferase class V" evidence="8">
    <location>
        <begin position="38"/>
        <end position="283"/>
    </location>
</feature>
<feature type="binding site" evidence="4">
    <location>
        <position position="341"/>
    </location>
    <ligand>
        <name>substrate</name>
    </ligand>
</feature>
<evidence type="ECO:0000256" key="6">
    <source>
        <dbReference type="RuleBase" id="RU004075"/>
    </source>
</evidence>
<sequence length="370" mass="41756">MQLRYAGEMSKHIKLFIPGPTEVSKKTLEAFASPMIGHRSKEFQALYLEVQPALQQLFYTQRPVFFSTSSAWGVMEGALRNLAQKKVLCCMNGAFSDKWFDVAVRSGKEAEKLQYPWGTPVDPTELKNRLKSGDFDALTVIHNETSTGMMNPIFEIAEVMREFPEVSFIVDCVSSFSVLKIPFDELGIDVMLTGTQKALALPPGGALFAVSQRAMAKAEKTPARGYYFDFLEFQKNHEKAMTPSTPSISLFYALKSKLAEILNEGVENRYQRHLTMAQMTREWAQKRGFELFPKKGFESISLSCVKNNLQIDIPRLIQLLKNRFSVTIDGGYGSIKGKTFRISHMGDETPETIGRLLENIDECLEEIQKS</sequence>
<keyword evidence="9" id="KW-0808">Transferase</keyword>
<protein>
    <submittedName>
        <fullName evidence="9">Serine-pyruvate aminotransferase/archaeal aspartate aminotransferase</fullName>
    </submittedName>
</protein>
<dbReference type="Proteomes" id="UP000009149">
    <property type="component" value="Chromosome"/>
</dbReference>
<dbReference type="PROSITE" id="PS00595">
    <property type="entry name" value="AA_TRANSFER_CLASS_5"/>
    <property type="match status" value="1"/>
</dbReference>
<dbReference type="InterPro" id="IPR015424">
    <property type="entry name" value="PyrdxlP-dep_Trfase"/>
</dbReference>
<dbReference type="GO" id="GO:0004760">
    <property type="term" value="F:L-serine-pyruvate transaminase activity"/>
    <property type="evidence" value="ECO:0007669"/>
    <property type="project" value="TreeGrafter"/>
</dbReference>
<dbReference type="Gene3D" id="3.40.640.10">
    <property type="entry name" value="Type I PLP-dependent aspartate aminotransferase-like (Major domain)"/>
    <property type="match status" value="1"/>
</dbReference>
<dbReference type="InterPro" id="IPR000192">
    <property type="entry name" value="Aminotrans_V_dom"/>
</dbReference>
<dbReference type="GO" id="GO:0008453">
    <property type="term" value="F:alanine-glyoxylate transaminase activity"/>
    <property type="evidence" value="ECO:0007669"/>
    <property type="project" value="TreeGrafter"/>
</dbReference>
<dbReference type="SUPFAM" id="SSF53383">
    <property type="entry name" value="PLP-dependent transferases"/>
    <property type="match status" value="1"/>
</dbReference>
<comment type="similarity">
    <text evidence="2 6">Belongs to the class-V pyridoxal-phosphate-dependent aminotransferase family.</text>
</comment>
<evidence type="ECO:0000256" key="3">
    <source>
        <dbReference type="ARBA" id="ARBA00022898"/>
    </source>
</evidence>
<dbReference type="PANTHER" id="PTHR21152:SF40">
    <property type="entry name" value="ALANINE--GLYOXYLATE AMINOTRANSFERASE"/>
    <property type="match status" value="1"/>
</dbReference>
<dbReference type="AlphaFoldDB" id="B3E000"/>
<evidence type="ECO:0000256" key="4">
    <source>
        <dbReference type="PIRSR" id="PIRSR000524-1"/>
    </source>
</evidence>
<gene>
    <name evidence="9" type="ordered locus">Minf_0603</name>
</gene>
<keyword evidence="9" id="KW-0032">Aminotransferase</keyword>
<evidence type="ECO:0000256" key="1">
    <source>
        <dbReference type="ARBA" id="ARBA00001933"/>
    </source>
</evidence>
<reference evidence="9 10" key="1">
    <citation type="journal article" date="2008" name="Biol. Direct">
        <title>Complete genome sequence of the extremely acidophilic methanotroph isolate V4, Methylacidiphilum infernorum, a representative of the bacterial phylum Verrucomicrobia.</title>
        <authorList>
            <person name="Hou S."/>
            <person name="Makarova K.S."/>
            <person name="Saw J.H."/>
            <person name="Senin P."/>
            <person name="Ly B.V."/>
            <person name="Zhou Z."/>
            <person name="Ren Y."/>
            <person name="Wang J."/>
            <person name="Galperin M.Y."/>
            <person name="Omelchenko M.V."/>
            <person name="Wolf Y.I."/>
            <person name="Yutin N."/>
            <person name="Koonin E.V."/>
            <person name="Stott M.B."/>
            <person name="Mountain B.W."/>
            <person name="Crowe M.A."/>
            <person name="Smirnova A.V."/>
            <person name="Dunfield P.F."/>
            <person name="Feng L."/>
            <person name="Wang L."/>
            <person name="Alam M."/>
        </authorList>
    </citation>
    <scope>NUCLEOTIDE SEQUENCE [LARGE SCALE GENOMIC DNA]</scope>
    <source>
        <strain evidence="10">Isolate V4</strain>
    </source>
</reference>
<comment type="cofactor">
    <cofactor evidence="1 5 7">
        <name>pyridoxal 5'-phosphate</name>
        <dbReference type="ChEBI" id="CHEBI:597326"/>
    </cofactor>
</comment>
<accession>B3E000</accession>
<evidence type="ECO:0000256" key="7">
    <source>
        <dbReference type="RuleBase" id="RU004504"/>
    </source>
</evidence>
<dbReference type="InterPro" id="IPR015422">
    <property type="entry name" value="PyrdxlP-dep_Trfase_small"/>
</dbReference>
<dbReference type="Pfam" id="PF00266">
    <property type="entry name" value="Aminotran_5"/>
    <property type="match status" value="1"/>
</dbReference>
<dbReference type="eggNOG" id="COG0075">
    <property type="taxonomic scope" value="Bacteria"/>
</dbReference>
<dbReference type="GO" id="GO:0019265">
    <property type="term" value="P:glycine biosynthetic process, by transamination of glyoxylate"/>
    <property type="evidence" value="ECO:0007669"/>
    <property type="project" value="TreeGrafter"/>
</dbReference>
<dbReference type="PIRSF" id="PIRSF000524">
    <property type="entry name" value="SPT"/>
    <property type="match status" value="1"/>
</dbReference>
<organism evidence="9 10">
    <name type="scientific">Methylacidiphilum infernorum (isolate V4)</name>
    <name type="common">Methylokorus infernorum (strain V4)</name>
    <dbReference type="NCBI Taxonomy" id="481448"/>
    <lineage>
        <taxon>Bacteria</taxon>
        <taxon>Pseudomonadati</taxon>
        <taxon>Verrucomicrobiota</taxon>
        <taxon>Methylacidiphilae</taxon>
        <taxon>Methylacidiphilales</taxon>
        <taxon>Methylacidiphilaceae</taxon>
        <taxon>Methylacidiphilum (ex Ratnadevi et al. 2023)</taxon>
    </lineage>
</organism>